<name>A0A1I1N0Z9_9BACT</name>
<gene>
    <name evidence="3" type="ORF">SAMN05421780_11224</name>
</gene>
<dbReference type="Proteomes" id="UP000199514">
    <property type="component" value="Unassembled WGS sequence"/>
</dbReference>
<sequence>MTINEIQNQIIEEFEVLGGDREMMVDYIMELGHKLAPLPEQYQTDDNLIKGCMSKVWLHSQFQDGNVVFLADSNTGVTKGLISLLVRVLSGQKPAQIANADLYFIEKIGMSNVIGTQRSNGLASMMKQMKLYAIAYAAQQQQAG</sequence>
<evidence type="ECO:0000313" key="4">
    <source>
        <dbReference type="Proteomes" id="UP000199514"/>
    </source>
</evidence>
<dbReference type="AlphaFoldDB" id="A0A1I1N0Z9"/>
<comment type="similarity">
    <text evidence="1">Belongs to the SufE family.</text>
</comment>
<reference evidence="3 4" key="1">
    <citation type="submission" date="2016-10" db="EMBL/GenBank/DDBJ databases">
        <authorList>
            <person name="de Groot N.N."/>
        </authorList>
    </citation>
    <scope>NUCLEOTIDE SEQUENCE [LARGE SCALE GENOMIC DNA]</scope>
    <source>
        <strain evidence="3 4">DSM 6793</strain>
    </source>
</reference>
<feature type="domain" description="Fe-S metabolism associated" evidence="2">
    <location>
        <begin position="12"/>
        <end position="130"/>
    </location>
</feature>
<dbReference type="Pfam" id="PF02657">
    <property type="entry name" value="SufE"/>
    <property type="match status" value="1"/>
</dbReference>
<dbReference type="InterPro" id="IPR003808">
    <property type="entry name" value="Fe-S_metab-assoc_dom"/>
</dbReference>
<dbReference type="EMBL" id="FOLE01000012">
    <property type="protein sequence ID" value="SFC91307.1"/>
    <property type="molecule type" value="Genomic_DNA"/>
</dbReference>
<dbReference type="SUPFAM" id="SSF82649">
    <property type="entry name" value="SufE/NifU"/>
    <property type="match status" value="1"/>
</dbReference>
<dbReference type="PANTHER" id="PTHR43597:SF5">
    <property type="entry name" value="SUFE-LIKE PROTEIN 2, CHLOROPLASTIC"/>
    <property type="match status" value="1"/>
</dbReference>
<evidence type="ECO:0000313" key="3">
    <source>
        <dbReference type="EMBL" id="SFC91307.1"/>
    </source>
</evidence>
<keyword evidence="4" id="KW-1185">Reference proteome</keyword>
<accession>A0A1I1N0Z9</accession>
<organism evidence="3 4">
    <name type="scientific">Flexibacter flexilis DSM 6793</name>
    <dbReference type="NCBI Taxonomy" id="927664"/>
    <lineage>
        <taxon>Bacteria</taxon>
        <taxon>Pseudomonadati</taxon>
        <taxon>Bacteroidota</taxon>
        <taxon>Cytophagia</taxon>
        <taxon>Cytophagales</taxon>
        <taxon>Flexibacteraceae</taxon>
        <taxon>Flexibacter</taxon>
    </lineage>
</organism>
<dbReference type="Gene3D" id="3.90.1010.10">
    <property type="match status" value="1"/>
</dbReference>
<evidence type="ECO:0000256" key="1">
    <source>
        <dbReference type="ARBA" id="ARBA00010282"/>
    </source>
</evidence>
<evidence type="ECO:0000259" key="2">
    <source>
        <dbReference type="Pfam" id="PF02657"/>
    </source>
</evidence>
<protein>
    <submittedName>
        <fullName evidence="3">Cysteine desulfuration protein SufE</fullName>
    </submittedName>
</protein>
<dbReference type="OrthoDB" id="9799320at2"/>
<dbReference type="RefSeq" id="WP_091516035.1">
    <property type="nucleotide sequence ID" value="NZ_FOLE01000012.1"/>
</dbReference>
<dbReference type="STRING" id="927664.SAMN05421780_11224"/>
<dbReference type="PANTHER" id="PTHR43597">
    <property type="entry name" value="SULFUR ACCEPTOR PROTEIN CSDE"/>
    <property type="match status" value="1"/>
</dbReference>
<proteinExistence type="inferred from homology"/>